<organism evidence="3 4">
    <name type="scientific">Dyadobacter jejuensis</name>
    <dbReference type="NCBI Taxonomy" id="1082580"/>
    <lineage>
        <taxon>Bacteria</taxon>
        <taxon>Pseudomonadati</taxon>
        <taxon>Bacteroidota</taxon>
        <taxon>Cytophagia</taxon>
        <taxon>Cytophagales</taxon>
        <taxon>Spirosomataceae</taxon>
        <taxon>Dyadobacter</taxon>
    </lineage>
</organism>
<evidence type="ECO:0000259" key="2">
    <source>
        <dbReference type="Pfam" id="PF01370"/>
    </source>
</evidence>
<proteinExistence type="inferred from homology"/>
<dbReference type="Pfam" id="PF01370">
    <property type="entry name" value="Epimerase"/>
    <property type="match status" value="1"/>
</dbReference>
<keyword evidence="4" id="KW-1185">Reference proteome</keyword>
<evidence type="ECO:0000313" key="3">
    <source>
        <dbReference type="EMBL" id="PWJ60385.1"/>
    </source>
</evidence>
<dbReference type="Proteomes" id="UP000245880">
    <property type="component" value="Unassembled WGS sequence"/>
</dbReference>
<dbReference type="Gene3D" id="3.90.25.10">
    <property type="entry name" value="UDP-galactose 4-epimerase, domain 1"/>
    <property type="match status" value="2"/>
</dbReference>
<dbReference type="EMBL" id="QGDT01000001">
    <property type="protein sequence ID" value="PWJ60385.1"/>
    <property type="molecule type" value="Genomic_DNA"/>
</dbReference>
<comment type="caution">
    <text evidence="3">The sequence shown here is derived from an EMBL/GenBank/DDBJ whole genome shotgun (WGS) entry which is preliminary data.</text>
</comment>
<dbReference type="PANTHER" id="PTHR43000">
    <property type="entry name" value="DTDP-D-GLUCOSE 4,6-DEHYDRATASE-RELATED"/>
    <property type="match status" value="1"/>
</dbReference>
<dbReference type="RefSeq" id="WP_109672572.1">
    <property type="nucleotide sequence ID" value="NZ_QGDT01000001.1"/>
</dbReference>
<dbReference type="InterPro" id="IPR036291">
    <property type="entry name" value="NAD(P)-bd_dom_sf"/>
</dbReference>
<dbReference type="InterPro" id="IPR001509">
    <property type="entry name" value="Epimerase_deHydtase"/>
</dbReference>
<dbReference type="AlphaFoldDB" id="A0A316ARR5"/>
<sequence length="321" mass="35597">MNILITGGAGFIGSHLCDALLQQPEYRITVLDNLSLGRLDNIEHLIGTEPRFKFEEVDILDTPALERVFAEGRFDMVFHLAANSDIAISHTKPEVDLESTFRTTFQVLNMMRIHGVKRLAFASTSAIYGNPQNQKLTESFGPLLPVSHYGAGKLASEAFISSFVENYGIQAWIVRFPNVVGERATHGAIFDFIRKAQSESADLEVLGDGNQNKPYVYVKDLVQAVLFVWNNTSASINLFNLGVDSRTRVSKMAEIVLEELGSNKEIRYTGGAQGWVGDVPEFEYDLSKIHALGWKASLSSDEAVRKSVQEIIKLQGLVSKK</sequence>
<evidence type="ECO:0000313" key="4">
    <source>
        <dbReference type="Proteomes" id="UP000245880"/>
    </source>
</evidence>
<evidence type="ECO:0000256" key="1">
    <source>
        <dbReference type="ARBA" id="ARBA00007637"/>
    </source>
</evidence>
<gene>
    <name evidence="3" type="ORF">CLV98_101569</name>
</gene>
<comment type="similarity">
    <text evidence="1">Belongs to the NAD(P)-dependent epimerase/dehydratase family.</text>
</comment>
<feature type="domain" description="NAD-dependent epimerase/dehydratase" evidence="2">
    <location>
        <begin position="3"/>
        <end position="242"/>
    </location>
</feature>
<protein>
    <submittedName>
        <fullName evidence="3">UDP-glucose 4-epimerase</fullName>
    </submittedName>
</protein>
<reference evidence="3 4" key="1">
    <citation type="submission" date="2018-03" db="EMBL/GenBank/DDBJ databases">
        <title>Genomic Encyclopedia of Archaeal and Bacterial Type Strains, Phase II (KMG-II): from individual species to whole genera.</title>
        <authorList>
            <person name="Goeker M."/>
        </authorList>
    </citation>
    <scope>NUCLEOTIDE SEQUENCE [LARGE SCALE GENOMIC DNA]</scope>
    <source>
        <strain evidence="3 4">DSM 100346</strain>
    </source>
</reference>
<dbReference type="SUPFAM" id="SSF51735">
    <property type="entry name" value="NAD(P)-binding Rossmann-fold domains"/>
    <property type="match status" value="1"/>
</dbReference>
<accession>A0A316ARR5</accession>
<name>A0A316ARR5_9BACT</name>
<dbReference type="OrthoDB" id="9811743at2"/>
<dbReference type="Gene3D" id="3.40.50.720">
    <property type="entry name" value="NAD(P)-binding Rossmann-like Domain"/>
    <property type="match status" value="1"/>
</dbReference>